<dbReference type="RefSeq" id="WP_006738921.1">
    <property type="nucleotide sequence ID" value="NZ_AEUZ02000001.1"/>
</dbReference>
<name>G5KHV6_9STRE</name>
<dbReference type="AlphaFoldDB" id="G5KHV6"/>
<evidence type="ECO:0000313" key="3">
    <source>
        <dbReference type="EMBL" id="EHJ56153.1"/>
    </source>
</evidence>
<keyword evidence="2" id="KW-1133">Transmembrane helix</keyword>
<evidence type="ECO:0000256" key="2">
    <source>
        <dbReference type="SAM" id="Phobius"/>
    </source>
</evidence>
<gene>
    <name evidence="3" type="ORF">STRUR_1541</name>
</gene>
<dbReference type="Proteomes" id="UP000005388">
    <property type="component" value="Unassembled WGS sequence"/>
</dbReference>
<dbReference type="EMBL" id="AEUZ02000001">
    <property type="protein sequence ID" value="EHJ56153.1"/>
    <property type="molecule type" value="Genomic_DNA"/>
</dbReference>
<keyword evidence="4" id="KW-1185">Reference proteome</keyword>
<sequence>MSEPLKQHQHEEEKHLENQEAQPRFQEFQAFNTDSNKLSELLFFARIAFFGIITVLISFAFLVLNIKPIWSFVMASILSLAVTVSLSHVIKSFRQ</sequence>
<feature type="region of interest" description="Disordered" evidence="1">
    <location>
        <begin position="1"/>
        <end position="20"/>
    </location>
</feature>
<comment type="caution">
    <text evidence="3">The sequence shown here is derived from an EMBL/GenBank/DDBJ whole genome shotgun (WGS) entry which is preliminary data.</text>
</comment>
<evidence type="ECO:0000256" key="1">
    <source>
        <dbReference type="SAM" id="MobiDB-lite"/>
    </source>
</evidence>
<accession>G5KHV6</accession>
<reference evidence="3 4" key="1">
    <citation type="journal article" date="2014" name="Int. J. Syst. Evol. Microbiol.">
        <title>Phylogenomics and the dynamic genome evolution of the genus Streptococcus.</title>
        <authorList>
            <consortium name="The Broad Institute Genome Sequencing Platform"/>
            <person name="Richards V.P."/>
            <person name="Palmer S.R."/>
            <person name="Pavinski Bitar P.D."/>
            <person name="Qin X."/>
            <person name="Weinstock G.M."/>
            <person name="Highlander S.K."/>
            <person name="Town C.D."/>
            <person name="Burne R.A."/>
            <person name="Stanhope M.J."/>
        </authorList>
    </citation>
    <scope>NUCLEOTIDE SEQUENCE [LARGE SCALE GENOMIC DNA]</scope>
    <source>
        <strain evidence="3 4">2285-97</strain>
    </source>
</reference>
<feature type="transmembrane region" description="Helical" evidence="2">
    <location>
        <begin position="69"/>
        <end position="90"/>
    </location>
</feature>
<evidence type="ECO:0008006" key="5">
    <source>
        <dbReference type="Google" id="ProtNLM"/>
    </source>
</evidence>
<dbReference type="InterPro" id="IPR021688">
    <property type="entry name" value="DUF3270"/>
</dbReference>
<dbReference type="Pfam" id="PF11674">
    <property type="entry name" value="DUF3270"/>
    <property type="match status" value="1"/>
</dbReference>
<feature type="transmembrane region" description="Helical" evidence="2">
    <location>
        <begin position="41"/>
        <end position="63"/>
    </location>
</feature>
<keyword evidence="2" id="KW-0812">Transmembrane</keyword>
<dbReference type="STRING" id="764291.STRUR_1541"/>
<keyword evidence="2" id="KW-0472">Membrane</keyword>
<protein>
    <recommendedName>
        <fullName evidence="5">PF11674 family protein</fullName>
    </recommendedName>
</protein>
<feature type="compositionally biased region" description="Basic and acidic residues" evidence="1">
    <location>
        <begin position="1"/>
        <end position="18"/>
    </location>
</feature>
<evidence type="ECO:0000313" key="4">
    <source>
        <dbReference type="Proteomes" id="UP000005388"/>
    </source>
</evidence>
<organism evidence="3 4">
    <name type="scientific">Streptococcus urinalis 2285-97</name>
    <dbReference type="NCBI Taxonomy" id="764291"/>
    <lineage>
        <taxon>Bacteria</taxon>
        <taxon>Bacillati</taxon>
        <taxon>Bacillota</taxon>
        <taxon>Bacilli</taxon>
        <taxon>Lactobacillales</taxon>
        <taxon>Streptococcaceae</taxon>
        <taxon>Streptococcus</taxon>
    </lineage>
</organism>
<proteinExistence type="predicted"/>